<dbReference type="OMA" id="QDYIYET"/>
<organism evidence="1 2">
    <name type="scientific">Aspergillus flavus (strain ATCC 200026 / FGSC A1120 / IAM 13836 / NRRL 3357 / JCM 12722 / SRRC 167)</name>
    <dbReference type="NCBI Taxonomy" id="332952"/>
    <lineage>
        <taxon>Eukaryota</taxon>
        <taxon>Fungi</taxon>
        <taxon>Dikarya</taxon>
        <taxon>Ascomycota</taxon>
        <taxon>Pezizomycotina</taxon>
        <taxon>Eurotiomycetes</taxon>
        <taxon>Eurotiomycetidae</taxon>
        <taxon>Eurotiales</taxon>
        <taxon>Aspergillaceae</taxon>
        <taxon>Aspergillus</taxon>
        <taxon>Aspergillus subgen. Circumdati</taxon>
    </lineage>
</organism>
<protein>
    <submittedName>
        <fullName evidence="1">Uncharacterized protein</fullName>
    </submittedName>
</protein>
<accession>A0A7U2MKC0</accession>
<dbReference type="Proteomes" id="UP000596276">
    <property type="component" value="Chromosome 3"/>
</dbReference>
<keyword evidence="2" id="KW-1185">Reference proteome</keyword>
<evidence type="ECO:0000313" key="2">
    <source>
        <dbReference type="Proteomes" id="UP000596276"/>
    </source>
</evidence>
<gene>
    <name evidence="1" type="ORF">F9C07_4366</name>
</gene>
<proteinExistence type="predicted"/>
<reference evidence="2" key="1">
    <citation type="journal article" date="2021" name="G3 (Bethesda)">
        <title>Chromosome assembled and annotated genome sequence of Aspergillus flavus NRRL 3357.</title>
        <authorList>
            <person name="Skerker J.M."/>
            <person name="Pianalto K.M."/>
            <person name="Mondo S.J."/>
            <person name="Yang K."/>
            <person name="Arkin A.P."/>
            <person name="Keller N.P."/>
            <person name="Grigoriev I.V."/>
            <person name="Louise Glass N.L."/>
        </authorList>
    </citation>
    <scope>NUCLEOTIDE SEQUENCE [LARGE SCALE GENOMIC DNA]</scope>
    <source>
        <strain evidence="2">ATCC 200026 / FGSC A1120 / IAM 13836 / NRRL 3357 / JCM 12722 / SRRC 167</strain>
    </source>
</reference>
<dbReference type="AlphaFoldDB" id="A0A7U2MKC0"/>
<evidence type="ECO:0000313" key="1">
    <source>
        <dbReference type="EMBL" id="QRD85322.1"/>
    </source>
</evidence>
<dbReference type="EMBL" id="CP044620">
    <property type="protein sequence ID" value="QRD85322.1"/>
    <property type="molecule type" value="Genomic_DNA"/>
</dbReference>
<dbReference type="VEuPathDB" id="FungiDB:F9C07_4366"/>
<sequence>METPKDPSLLEYARFYGIARDFTAVDPITNIDETASETPLPRDALSEFQDYIYETQRNVEDNLRKEKLNVRKESARLLASVIQDARAEKLDINWDELLPKFSQVDELKVQLPILDNDSILDTLRYTSPLRYDENKIEIRPLDEPCQKLKDEDITADLLTKADQVLKDIMPEKLKCSRESMLLIQKARDCGGLHFADLESLLNEMIISGQV</sequence>
<name>A0A7U2MKC0_ASPFN</name>
<dbReference type="VEuPathDB" id="FungiDB:AFLA_006562"/>